<keyword evidence="1" id="KW-0472">Membrane</keyword>
<protein>
    <recommendedName>
        <fullName evidence="4">Retrotransposon gag domain-containing protein</fullName>
    </recommendedName>
</protein>
<organism evidence="2 3">
    <name type="scientific">Malus domestica</name>
    <name type="common">Apple</name>
    <name type="synonym">Pyrus malus</name>
    <dbReference type="NCBI Taxonomy" id="3750"/>
    <lineage>
        <taxon>Eukaryota</taxon>
        <taxon>Viridiplantae</taxon>
        <taxon>Streptophyta</taxon>
        <taxon>Embryophyta</taxon>
        <taxon>Tracheophyta</taxon>
        <taxon>Spermatophyta</taxon>
        <taxon>Magnoliopsida</taxon>
        <taxon>eudicotyledons</taxon>
        <taxon>Gunneridae</taxon>
        <taxon>Pentapetalae</taxon>
        <taxon>rosids</taxon>
        <taxon>fabids</taxon>
        <taxon>Rosales</taxon>
        <taxon>Rosaceae</taxon>
        <taxon>Amygdaloideae</taxon>
        <taxon>Maleae</taxon>
        <taxon>Malus</taxon>
    </lineage>
</organism>
<dbReference type="PANTHER" id="PTHR47481">
    <property type="match status" value="1"/>
</dbReference>
<dbReference type="Pfam" id="PF14223">
    <property type="entry name" value="Retrotran_gag_2"/>
    <property type="match status" value="1"/>
</dbReference>
<evidence type="ECO:0008006" key="4">
    <source>
        <dbReference type="Google" id="ProtNLM"/>
    </source>
</evidence>
<gene>
    <name evidence="2" type="ORF">DVH24_006891</name>
</gene>
<comment type="caution">
    <text evidence="2">The sequence shown here is derived from an EMBL/GenBank/DDBJ whole genome shotgun (WGS) entry which is preliminary data.</text>
</comment>
<dbReference type="STRING" id="3750.A0A498J6Y3"/>
<dbReference type="PANTHER" id="PTHR47481:SF30">
    <property type="entry name" value="CCHC-TYPE DOMAIN-CONTAINING PROTEIN"/>
    <property type="match status" value="1"/>
</dbReference>
<reference evidence="2 3" key="1">
    <citation type="submission" date="2018-10" db="EMBL/GenBank/DDBJ databases">
        <title>A high-quality apple genome assembly.</title>
        <authorList>
            <person name="Hu J."/>
        </authorList>
    </citation>
    <scope>NUCLEOTIDE SEQUENCE [LARGE SCALE GENOMIC DNA]</scope>
    <source>
        <strain evidence="3">cv. HFTH1</strain>
        <tissue evidence="2">Young leaf</tissue>
    </source>
</reference>
<dbReference type="Proteomes" id="UP000290289">
    <property type="component" value="Chromosome 8"/>
</dbReference>
<feature type="transmembrane region" description="Helical" evidence="1">
    <location>
        <begin position="154"/>
        <end position="172"/>
    </location>
</feature>
<evidence type="ECO:0000313" key="2">
    <source>
        <dbReference type="EMBL" id="RXH90946.1"/>
    </source>
</evidence>
<keyword evidence="1" id="KW-0812">Transmembrane</keyword>
<dbReference type="EMBL" id="RDQH01000334">
    <property type="protein sequence ID" value="RXH90946.1"/>
    <property type="molecule type" value="Genomic_DNA"/>
</dbReference>
<evidence type="ECO:0000256" key="1">
    <source>
        <dbReference type="SAM" id="Phobius"/>
    </source>
</evidence>
<keyword evidence="3" id="KW-1185">Reference proteome</keyword>
<evidence type="ECO:0000313" key="3">
    <source>
        <dbReference type="Proteomes" id="UP000290289"/>
    </source>
</evidence>
<dbReference type="AlphaFoldDB" id="A0A498J6Y3"/>
<proteinExistence type="predicted"/>
<keyword evidence="1" id="KW-1133">Transmembrane helix</keyword>
<accession>A0A498J6Y3</accession>
<sequence length="175" mass="19731">MHIAFRTQEISALIFWNPGRSPRSHYAWAGPSCIAHQDRTARKTWLLLEEQFALASQKHISQLRSDLRRTTNVDGSIAEFLSGVNAIAHELELVGSPVPETEIIDVIMENVGRHYKNEVIRRAQSLDKPITYKDLKALLLAAETRFKDCSNNTVVAAVAVFVIIMLVGLVEYNKF</sequence>
<name>A0A498J6Y3_MALDO</name>